<evidence type="ECO:0000313" key="2">
    <source>
        <dbReference type="WBParaSite" id="ACRNAN_scaffold22710.g12813.t1"/>
    </source>
</evidence>
<dbReference type="WBParaSite" id="ACRNAN_scaffold22710.g12813.t1">
    <property type="protein sequence ID" value="ACRNAN_scaffold22710.g12813.t1"/>
    <property type="gene ID" value="ACRNAN_scaffold22710.g12813"/>
</dbReference>
<name>A0A914DDS7_9BILA</name>
<sequence length="104" mass="12327">MSRIRINGPPVQSFCTSEYKTIWMQKGHLATEDPRRIRKQRKQANPPNLVEEAFVEELNNIEEDDDRDYNDEVEISVDNEGYPFAKEKMALFKEPERVLMYSIF</sequence>
<proteinExistence type="predicted"/>
<protein>
    <submittedName>
        <fullName evidence="2">Uncharacterized protein</fullName>
    </submittedName>
</protein>
<reference evidence="2" key="1">
    <citation type="submission" date="2022-11" db="UniProtKB">
        <authorList>
            <consortium name="WormBaseParasite"/>
        </authorList>
    </citation>
    <scope>IDENTIFICATION</scope>
</reference>
<dbReference type="AlphaFoldDB" id="A0A914DDS7"/>
<keyword evidence="1" id="KW-1185">Reference proteome</keyword>
<evidence type="ECO:0000313" key="1">
    <source>
        <dbReference type="Proteomes" id="UP000887540"/>
    </source>
</evidence>
<accession>A0A914DDS7</accession>
<dbReference type="Proteomes" id="UP000887540">
    <property type="component" value="Unplaced"/>
</dbReference>
<organism evidence="1 2">
    <name type="scientific">Acrobeloides nanus</name>
    <dbReference type="NCBI Taxonomy" id="290746"/>
    <lineage>
        <taxon>Eukaryota</taxon>
        <taxon>Metazoa</taxon>
        <taxon>Ecdysozoa</taxon>
        <taxon>Nematoda</taxon>
        <taxon>Chromadorea</taxon>
        <taxon>Rhabditida</taxon>
        <taxon>Tylenchina</taxon>
        <taxon>Cephalobomorpha</taxon>
        <taxon>Cephaloboidea</taxon>
        <taxon>Cephalobidae</taxon>
        <taxon>Acrobeloides</taxon>
    </lineage>
</organism>